<evidence type="ECO:0000313" key="2">
    <source>
        <dbReference type="WBParaSite" id="ALUE_0001156101-mRNA-1"/>
    </source>
</evidence>
<sequence>MPFMQLRTIPTKKRIGKNLLRQLKKEHLQQKICVHNVDVLVTRRWTRRRSPIRVLSRWPNGFVLYSRLHIPKEYCT</sequence>
<dbReference type="AlphaFoldDB" id="A0A0M3I490"/>
<dbReference type="WBParaSite" id="ALUE_0001156101-mRNA-1">
    <property type="protein sequence ID" value="ALUE_0001156101-mRNA-1"/>
    <property type="gene ID" value="ALUE_0001156101"/>
</dbReference>
<evidence type="ECO:0000313" key="1">
    <source>
        <dbReference type="Proteomes" id="UP000036681"/>
    </source>
</evidence>
<protein>
    <submittedName>
        <fullName evidence="2">Uncharacterized protein</fullName>
    </submittedName>
</protein>
<proteinExistence type="predicted"/>
<accession>A0A0M3I490</accession>
<dbReference type="Proteomes" id="UP000036681">
    <property type="component" value="Unplaced"/>
</dbReference>
<keyword evidence="1" id="KW-1185">Reference proteome</keyword>
<organism evidence="1 2">
    <name type="scientific">Ascaris lumbricoides</name>
    <name type="common">Giant roundworm</name>
    <dbReference type="NCBI Taxonomy" id="6252"/>
    <lineage>
        <taxon>Eukaryota</taxon>
        <taxon>Metazoa</taxon>
        <taxon>Ecdysozoa</taxon>
        <taxon>Nematoda</taxon>
        <taxon>Chromadorea</taxon>
        <taxon>Rhabditida</taxon>
        <taxon>Spirurina</taxon>
        <taxon>Ascaridomorpha</taxon>
        <taxon>Ascaridoidea</taxon>
        <taxon>Ascarididae</taxon>
        <taxon>Ascaris</taxon>
    </lineage>
</organism>
<name>A0A0M3I490_ASCLU</name>
<reference evidence="2" key="1">
    <citation type="submission" date="2017-02" db="UniProtKB">
        <authorList>
            <consortium name="WormBaseParasite"/>
        </authorList>
    </citation>
    <scope>IDENTIFICATION</scope>
</reference>